<dbReference type="AlphaFoldDB" id="K1DXN7"/>
<evidence type="ECO:0000313" key="7">
    <source>
        <dbReference type="EMBL" id="EKA61255.1"/>
    </source>
</evidence>
<dbReference type="eggNOG" id="COG1262">
    <property type="taxonomic scope" value="Bacteria"/>
</dbReference>
<dbReference type="InterPro" id="IPR042095">
    <property type="entry name" value="SUMF_sf"/>
</dbReference>
<evidence type="ECO:0000313" key="8">
    <source>
        <dbReference type="Proteomes" id="UP000004474"/>
    </source>
</evidence>
<dbReference type="EMBL" id="ALWX01000037">
    <property type="protein sequence ID" value="EKA61255.1"/>
    <property type="molecule type" value="Genomic_DNA"/>
</dbReference>
<dbReference type="Proteomes" id="UP000004474">
    <property type="component" value="Unassembled WGS sequence"/>
</dbReference>
<dbReference type="InterPro" id="IPR051043">
    <property type="entry name" value="Sulfatase_Mod_Factor_Kinase"/>
</dbReference>
<dbReference type="PANTHER" id="PTHR23150">
    <property type="entry name" value="SULFATASE MODIFYING FACTOR 1, 2"/>
    <property type="match status" value="1"/>
</dbReference>
<evidence type="ECO:0000256" key="3">
    <source>
        <dbReference type="ARBA" id="ARBA00037882"/>
    </source>
</evidence>
<evidence type="ECO:0000256" key="4">
    <source>
        <dbReference type="SAM" id="MobiDB-lite"/>
    </source>
</evidence>
<dbReference type="Gene3D" id="3.90.1580.10">
    <property type="entry name" value="paralog of FGE (formylglycine-generating enzyme)"/>
    <property type="match status" value="2"/>
</dbReference>
<evidence type="ECO:0000256" key="2">
    <source>
        <dbReference type="ARBA" id="ARBA00023004"/>
    </source>
</evidence>
<protein>
    <recommendedName>
        <fullName evidence="9">Ergothioneine biosynthesis protein EgtB</fullName>
    </recommendedName>
</protein>
<sequence length="427" mass="48108">MVVNLRRMEDSMTTTSPRPDLAALTERFLAVRARTDRLTRDLGPEDQTPQSMTEASPTKWHRAHTTWFFEEFVLGADPAYRPRDPAFRYLFNSYYEAVGERHPRAARGHVTRPGVAEVAAYRQDVEEQLVARLEDGTLDEALLDLVELGCHHEEQHQELLLMDVKHLLSGNVLQPVYVERAPDPDPAADPLPQRWTHVPGGVTHIGDDGSGFAFDNERPRHRVWLDDVEVGTRQVTNADWVQFIDDGGYARPDLWLSDGWATLQATGWDAPGYWRPDDDHGWTTFTLSGRRPVVAAEPVCHISFFEADAFARWAGHRLPTEQEWEARAVSGHQTHGGLLDAERCHPGPAAEVTFGDVWEWTASAYLPYPGFETAPGAVGEYNGKFMNDQHVLRGASAVTPPDHPRTTYRNFFPAASRWAFSGLRLAR</sequence>
<evidence type="ECO:0000256" key="1">
    <source>
        <dbReference type="ARBA" id="ARBA00023002"/>
    </source>
</evidence>
<feature type="domain" description="Sulfatase-modifying factor enzyme-like" evidence="5">
    <location>
        <begin position="196"/>
        <end position="331"/>
    </location>
</feature>
<comment type="pathway">
    <text evidence="3">Amino-acid biosynthesis; ergothioneine biosynthesis.</text>
</comment>
<dbReference type="InterPro" id="IPR024775">
    <property type="entry name" value="DinB-like"/>
</dbReference>
<feature type="compositionally biased region" description="Polar residues" evidence="4">
    <location>
        <begin position="47"/>
        <end position="56"/>
    </location>
</feature>
<dbReference type="NCBIfam" id="TIGR03440">
    <property type="entry name" value="egtB_TIGR03440"/>
    <property type="match status" value="1"/>
</dbReference>
<keyword evidence="1" id="KW-0560">Oxidoreductase</keyword>
<feature type="domain" description="DinB-like" evidence="6">
    <location>
        <begin position="28"/>
        <end position="158"/>
    </location>
</feature>
<accession>K1DXN7</accession>
<dbReference type="PANTHER" id="PTHR23150:SF36">
    <property type="entry name" value="HERCYNINE OXYGENASE"/>
    <property type="match status" value="1"/>
</dbReference>
<proteinExistence type="predicted"/>
<feature type="region of interest" description="Disordered" evidence="4">
    <location>
        <begin position="37"/>
        <end position="57"/>
    </location>
</feature>
<dbReference type="InterPro" id="IPR016187">
    <property type="entry name" value="CTDL_fold"/>
</dbReference>
<evidence type="ECO:0000259" key="6">
    <source>
        <dbReference type="Pfam" id="PF12867"/>
    </source>
</evidence>
<dbReference type="PATRIC" id="fig|1210046.3.peg.1659"/>
<keyword evidence="2" id="KW-0408">Iron</keyword>
<organism evidence="7 8">
    <name type="scientific">Janibacter hoylei PVAS-1</name>
    <dbReference type="NCBI Taxonomy" id="1210046"/>
    <lineage>
        <taxon>Bacteria</taxon>
        <taxon>Bacillati</taxon>
        <taxon>Actinomycetota</taxon>
        <taxon>Actinomycetes</taxon>
        <taxon>Micrococcales</taxon>
        <taxon>Intrasporangiaceae</taxon>
        <taxon>Janibacter</taxon>
    </lineage>
</organism>
<comment type="caution">
    <text evidence="7">The sequence shown here is derived from an EMBL/GenBank/DDBJ whole genome shotgun (WGS) entry which is preliminary data.</text>
</comment>
<feature type="domain" description="Sulfatase-modifying factor enzyme-like" evidence="5">
    <location>
        <begin position="354"/>
        <end position="427"/>
    </location>
</feature>
<evidence type="ECO:0000259" key="5">
    <source>
        <dbReference type="Pfam" id="PF03781"/>
    </source>
</evidence>
<dbReference type="Pfam" id="PF12867">
    <property type="entry name" value="DinB_2"/>
    <property type="match status" value="1"/>
</dbReference>
<dbReference type="GO" id="GO:0052699">
    <property type="term" value="P:ergothioneine biosynthetic process"/>
    <property type="evidence" value="ECO:0007669"/>
    <property type="project" value="InterPro"/>
</dbReference>
<gene>
    <name evidence="7" type="ORF">B277_08679</name>
</gene>
<dbReference type="STRING" id="1210046.B277_08679"/>
<evidence type="ECO:0008006" key="9">
    <source>
        <dbReference type="Google" id="ProtNLM"/>
    </source>
</evidence>
<name>K1DXN7_9MICO</name>
<dbReference type="Pfam" id="PF03781">
    <property type="entry name" value="FGE-sulfatase"/>
    <property type="match status" value="2"/>
</dbReference>
<dbReference type="InterPro" id="IPR017806">
    <property type="entry name" value="EgtB"/>
</dbReference>
<dbReference type="InterPro" id="IPR005532">
    <property type="entry name" value="SUMF_dom"/>
</dbReference>
<reference evidence="7 8" key="1">
    <citation type="journal article" date="2012" name="J. Bacteriol.">
        <title>Genome Sequence of Janibacter hoylei MTCC8307, Isolated from the Stratospheric Air.</title>
        <authorList>
            <person name="Pawar S.P."/>
            <person name="Dhotre D.P."/>
            <person name="Shetty S.A."/>
            <person name="Chowdhury S.P."/>
            <person name="Chaudhari B.L."/>
            <person name="Shouche Y.S."/>
        </authorList>
    </citation>
    <scope>NUCLEOTIDE SEQUENCE [LARGE SCALE GENOMIC DNA]</scope>
    <source>
        <strain evidence="7 8">PVAS-1</strain>
    </source>
</reference>
<dbReference type="SUPFAM" id="SSF56436">
    <property type="entry name" value="C-type lectin-like"/>
    <property type="match status" value="1"/>
</dbReference>